<evidence type="ECO:0000313" key="9">
    <source>
        <dbReference type="Proteomes" id="UP001295423"/>
    </source>
</evidence>
<feature type="short sequence motif" description="GXGXXG" evidence="4">
    <location>
        <begin position="471"/>
        <end position="476"/>
    </location>
</feature>
<dbReference type="InterPro" id="IPR002641">
    <property type="entry name" value="PNPLA_dom"/>
</dbReference>
<feature type="active site" description="Proton acceptor" evidence="4">
    <location>
        <position position="691"/>
    </location>
</feature>
<name>A0AAD2CVD2_9STRA</name>
<organism evidence="8 9">
    <name type="scientific">Cylindrotheca closterium</name>
    <dbReference type="NCBI Taxonomy" id="2856"/>
    <lineage>
        <taxon>Eukaryota</taxon>
        <taxon>Sar</taxon>
        <taxon>Stramenopiles</taxon>
        <taxon>Ochrophyta</taxon>
        <taxon>Bacillariophyta</taxon>
        <taxon>Bacillariophyceae</taxon>
        <taxon>Bacillariophycidae</taxon>
        <taxon>Bacillariales</taxon>
        <taxon>Bacillariaceae</taxon>
        <taxon>Cylindrotheca</taxon>
    </lineage>
</organism>
<evidence type="ECO:0000259" key="7">
    <source>
        <dbReference type="PROSITE" id="PS51635"/>
    </source>
</evidence>
<dbReference type="GO" id="GO:0006631">
    <property type="term" value="P:fatty acid metabolic process"/>
    <property type="evidence" value="ECO:0007669"/>
    <property type="project" value="TreeGrafter"/>
</dbReference>
<gene>
    <name evidence="8" type="ORF">CYCCA115_LOCUS10464</name>
</gene>
<dbReference type="PROSITE" id="PS51635">
    <property type="entry name" value="PNPLA"/>
    <property type="match status" value="1"/>
</dbReference>
<evidence type="ECO:0000256" key="2">
    <source>
        <dbReference type="ARBA" id="ARBA00022963"/>
    </source>
</evidence>
<feature type="short sequence motif" description="GXSXG" evidence="4">
    <location>
        <begin position="504"/>
        <end position="508"/>
    </location>
</feature>
<proteinExistence type="predicted"/>
<feature type="domain" description="PNPLA" evidence="7">
    <location>
        <begin position="467"/>
        <end position="704"/>
    </location>
</feature>
<keyword evidence="2 4" id="KW-0442">Lipid degradation</keyword>
<reference evidence="8" key="1">
    <citation type="submission" date="2023-08" db="EMBL/GenBank/DDBJ databases">
        <authorList>
            <person name="Audoor S."/>
            <person name="Bilcke G."/>
        </authorList>
    </citation>
    <scope>NUCLEOTIDE SEQUENCE</scope>
</reference>
<feature type="region of interest" description="Disordered" evidence="6">
    <location>
        <begin position="1"/>
        <end position="31"/>
    </location>
</feature>
<keyword evidence="9" id="KW-1185">Reference proteome</keyword>
<feature type="compositionally biased region" description="Polar residues" evidence="6">
    <location>
        <begin position="10"/>
        <end position="31"/>
    </location>
</feature>
<dbReference type="SUPFAM" id="SSF52151">
    <property type="entry name" value="FabD/lysophospholipase-like"/>
    <property type="match status" value="1"/>
</dbReference>
<feature type="coiled-coil region" evidence="5">
    <location>
        <begin position="46"/>
        <end position="73"/>
    </location>
</feature>
<evidence type="ECO:0000313" key="8">
    <source>
        <dbReference type="EMBL" id="CAJ1946323.1"/>
    </source>
</evidence>
<dbReference type="InterPro" id="IPR016035">
    <property type="entry name" value="Acyl_Trfase/lysoPLipase"/>
</dbReference>
<dbReference type="Proteomes" id="UP001295423">
    <property type="component" value="Unassembled WGS sequence"/>
</dbReference>
<evidence type="ECO:0000256" key="1">
    <source>
        <dbReference type="ARBA" id="ARBA00022801"/>
    </source>
</evidence>
<sequence length="843" mass="93872">MAPVEDSPEKSSTATLESPTDENNSTAPSSSITSLLDWNISASGSIGALLLQMQKKEEELIKLNQTSTLYQDQIVDLFNNNNNNNNNNGDDTILLQGKREKEEKAKQQEMNKKQREMAKELDDAVKIRLTPTVGKDVEILNLPPMYKILMQEDDDQVVDNVDNMMAKKNTTTFVDLPPLSKPEHYQDRIGRDIRQVAVSIATSVSSVEDWVKVCREMQPHGGLAILVDCIVEGASMVRSRTRGVDPQVEEEAFAAASTACRALRDLCALDSELASVITDGLLRANAGLIKEGSSSLLQDLVTLLRDAHDNSGPNGEMPILSKRQRLMGPFLGKRRQKVPRRSRKVARQRCKLYVTQLLLAMACTSDSAVDAFRSTDGLQDTVLACSSYTRPEQTRRWLRYPIEMVKSWISKKSTSESERRRPPFIEATSLKDDLNGKILGTSNQILAAMGYNQWVPKQPGQKGLRILCLDGGGSRGMTAVTAVDCLVEALDGMEVADCFDFIIGTSTGAIISFLIGLRRESSKMAIDRYDELIKKIFVKTVMSTPLLLFTTATYDESYIMNVLSEILKEETMLDSRADPSVPFVFAVTSKMSSNPTHVALLRNYNYNGGEYPDPFMVKPADAREALGLRLEMEDERIRLNKYQTKDPNSKKRDASRHPGSFRVLQRYALRASTAAPTVFKPLMMGGEMYCDGGIVASNPTAIAIHEARSLFPDIPIECVVSLGTGGFVEQKSAPRIGWDGIINQIVNSATDTEQVHHVLEDILGDGGTTQLGQSRVSNTFYARFNPILGLPDEFPIDVTEPAKLDQIKRITRSYMKEPEQQKKLKDLNDIMHGRRRLRKRFGR</sequence>
<accession>A0AAD2CVD2</accession>
<dbReference type="Gene3D" id="3.40.1090.10">
    <property type="entry name" value="Cytosolic phospholipase A2 catalytic domain"/>
    <property type="match status" value="1"/>
</dbReference>
<dbReference type="GO" id="GO:0004620">
    <property type="term" value="F:phospholipase activity"/>
    <property type="evidence" value="ECO:0007669"/>
    <property type="project" value="TreeGrafter"/>
</dbReference>
<feature type="active site" description="Nucleophile" evidence="4">
    <location>
        <position position="506"/>
    </location>
</feature>
<dbReference type="GO" id="GO:0016020">
    <property type="term" value="C:membrane"/>
    <property type="evidence" value="ECO:0007669"/>
    <property type="project" value="TreeGrafter"/>
</dbReference>
<evidence type="ECO:0000256" key="3">
    <source>
        <dbReference type="ARBA" id="ARBA00023098"/>
    </source>
</evidence>
<protein>
    <recommendedName>
        <fullName evidence="7">PNPLA domain-containing protein</fullName>
    </recommendedName>
</protein>
<feature type="short sequence motif" description="DGA/G" evidence="4">
    <location>
        <begin position="691"/>
        <end position="693"/>
    </location>
</feature>
<evidence type="ECO:0000256" key="4">
    <source>
        <dbReference type="PROSITE-ProRule" id="PRU01161"/>
    </source>
</evidence>
<keyword evidence="5" id="KW-0175">Coiled coil</keyword>
<evidence type="ECO:0000256" key="5">
    <source>
        <dbReference type="SAM" id="Coils"/>
    </source>
</evidence>
<comment type="caution">
    <text evidence="8">The sequence shown here is derived from an EMBL/GenBank/DDBJ whole genome shotgun (WGS) entry which is preliminary data.</text>
</comment>
<keyword evidence="3 4" id="KW-0443">Lipid metabolism</keyword>
<keyword evidence="1 4" id="KW-0378">Hydrolase</keyword>
<dbReference type="PANTHER" id="PTHR24185">
    <property type="entry name" value="CALCIUM-INDEPENDENT PHOSPHOLIPASE A2-GAMMA"/>
    <property type="match status" value="1"/>
</dbReference>
<evidence type="ECO:0000256" key="6">
    <source>
        <dbReference type="SAM" id="MobiDB-lite"/>
    </source>
</evidence>
<dbReference type="Pfam" id="PF01734">
    <property type="entry name" value="Patatin"/>
    <property type="match status" value="1"/>
</dbReference>
<dbReference type="GO" id="GO:0016042">
    <property type="term" value="P:lipid catabolic process"/>
    <property type="evidence" value="ECO:0007669"/>
    <property type="project" value="UniProtKB-UniRule"/>
</dbReference>
<dbReference type="AlphaFoldDB" id="A0AAD2CVD2"/>
<dbReference type="EMBL" id="CAKOGP040001668">
    <property type="protein sequence ID" value="CAJ1946323.1"/>
    <property type="molecule type" value="Genomic_DNA"/>
</dbReference>
<dbReference type="PANTHER" id="PTHR24185:SF1">
    <property type="entry name" value="CALCIUM-INDEPENDENT PHOSPHOLIPASE A2-GAMMA"/>
    <property type="match status" value="1"/>
</dbReference>